<gene>
    <name evidence="6" type="ORF">PVAP13_4KG174400</name>
</gene>
<evidence type="ECO:0000256" key="5">
    <source>
        <dbReference type="RuleBase" id="RU369024"/>
    </source>
</evidence>
<dbReference type="PRINTS" id="PR00081">
    <property type="entry name" value="GDHRDH"/>
</dbReference>
<dbReference type="InterPro" id="IPR045313">
    <property type="entry name" value="CBR1-like"/>
</dbReference>
<evidence type="ECO:0000256" key="2">
    <source>
        <dbReference type="ARBA" id="ARBA00022857"/>
    </source>
</evidence>
<dbReference type="InterPro" id="IPR036291">
    <property type="entry name" value="NAD(P)-bd_dom_sf"/>
</dbReference>
<dbReference type="EC" id="1.1.1.-" evidence="5"/>
<keyword evidence="3 5" id="KW-0560">Oxidoreductase</keyword>
<dbReference type="Gene3D" id="3.40.50.720">
    <property type="entry name" value="NAD(P)-binding Rossmann-like Domain"/>
    <property type="match status" value="1"/>
</dbReference>
<dbReference type="PRINTS" id="PR00080">
    <property type="entry name" value="SDRFAMILY"/>
</dbReference>
<dbReference type="Pfam" id="PF13561">
    <property type="entry name" value="adh_short_C2"/>
    <property type="match status" value="1"/>
</dbReference>
<protein>
    <recommendedName>
        <fullName evidence="5">Short-chain dehydrogenase/reductase</fullName>
        <ecNumber evidence="5">1.1.1.-</ecNumber>
    </recommendedName>
</protein>
<dbReference type="PANTHER" id="PTHR43490:SF78">
    <property type="entry name" value="OS04G0532100 PROTEIN"/>
    <property type="match status" value="1"/>
</dbReference>
<dbReference type="CDD" id="cd05324">
    <property type="entry name" value="carb_red_PTCR-like_SDR_c"/>
    <property type="match status" value="1"/>
</dbReference>
<dbReference type="Pfam" id="PF00106">
    <property type="entry name" value="adh_short"/>
    <property type="match status" value="1"/>
</dbReference>
<dbReference type="Proteomes" id="UP000823388">
    <property type="component" value="Chromosome 4K"/>
</dbReference>
<sequence length="312" mass="33636">MEGGVISDWRSKRVAAVTGGNKGIGLEVCRQLAGNGVAVILTARDEARGAAAVEKLRGAGLSDVIFHQLEVTDARSISRLADFLKARVGKLDILVNNAAVGGAEYVPDLVYPSANVEDPFAGMDEGQMSEWMRRNTRETYNSAKETLQTNYYGTKNVTEALLPLLQSSTDGRIVNVSSVIGQLRVCYFVSEELKQELKDVGKLSEERLDELLGAFMEDFTAGAVEARGWPVGFSAYKVAKAAVNAYTRVLARRHPELRVNCAHPGFVKTDMNRLAGLLTPEQGARNVVTVALLPAGGPTGKYFASGQEAPFV</sequence>
<name>A0A8T0TED0_PANVG</name>
<keyword evidence="2 5" id="KW-0521">NADP</keyword>
<dbReference type="SUPFAM" id="SSF51735">
    <property type="entry name" value="NAD(P)-binding Rossmann-fold domains"/>
    <property type="match status" value="1"/>
</dbReference>
<evidence type="ECO:0000313" key="6">
    <source>
        <dbReference type="EMBL" id="KAG2610162.1"/>
    </source>
</evidence>
<comment type="caution">
    <text evidence="6">The sequence shown here is derived from an EMBL/GenBank/DDBJ whole genome shotgun (WGS) entry which is preliminary data.</text>
</comment>
<accession>A0A8T0TED0</accession>
<dbReference type="GO" id="GO:0016616">
    <property type="term" value="F:oxidoreductase activity, acting on the CH-OH group of donors, NAD or NADP as acceptor"/>
    <property type="evidence" value="ECO:0007669"/>
    <property type="project" value="InterPro"/>
</dbReference>
<evidence type="ECO:0000256" key="1">
    <source>
        <dbReference type="ARBA" id="ARBA00006484"/>
    </source>
</evidence>
<proteinExistence type="inferred from homology"/>
<dbReference type="InterPro" id="IPR002347">
    <property type="entry name" value="SDR_fam"/>
</dbReference>
<dbReference type="EMBL" id="CM029043">
    <property type="protein sequence ID" value="KAG2610162.1"/>
    <property type="molecule type" value="Genomic_DNA"/>
</dbReference>
<reference evidence="6" key="1">
    <citation type="submission" date="2020-05" db="EMBL/GenBank/DDBJ databases">
        <title>WGS assembly of Panicum virgatum.</title>
        <authorList>
            <person name="Lovell J.T."/>
            <person name="Jenkins J."/>
            <person name="Shu S."/>
            <person name="Juenger T.E."/>
            <person name="Schmutz J."/>
        </authorList>
    </citation>
    <scope>NUCLEOTIDE SEQUENCE</scope>
    <source>
        <strain evidence="6">AP13</strain>
    </source>
</reference>
<evidence type="ECO:0000256" key="3">
    <source>
        <dbReference type="ARBA" id="ARBA00023002"/>
    </source>
</evidence>
<dbReference type="AlphaFoldDB" id="A0A8T0TED0"/>
<dbReference type="FunFam" id="3.40.50.720:FF:000396">
    <property type="entry name" value="(+)-neomenthol dehydrogenase"/>
    <property type="match status" value="1"/>
</dbReference>
<evidence type="ECO:0000256" key="4">
    <source>
        <dbReference type="RuleBase" id="RU000363"/>
    </source>
</evidence>
<dbReference type="GO" id="GO:0016020">
    <property type="term" value="C:membrane"/>
    <property type="evidence" value="ECO:0007669"/>
    <property type="project" value="TreeGrafter"/>
</dbReference>
<keyword evidence="7" id="KW-1185">Reference proteome</keyword>
<organism evidence="6 7">
    <name type="scientific">Panicum virgatum</name>
    <name type="common">Blackwell switchgrass</name>
    <dbReference type="NCBI Taxonomy" id="38727"/>
    <lineage>
        <taxon>Eukaryota</taxon>
        <taxon>Viridiplantae</taxon>
        <taxon>Streptophyta</taxon>
        <taxon>Embryophyta</taxon>
        <taxon>Tracheophyta</taxon>
        <taxon>Spermatophyta</taxon>
        <taxon>Magnoliopsida</taxon>
        <taxon>Liliopsida</taxon>
        <taxon>Poales</taxon>
        <taxon>Poaceae</taxon>
        <taxon>PACMAD clade</taxon>
        <taxon>Panicoideae</taxon>
        <taxon>Panicodae</taxon>
        <taxon>Paniceae</taxon>
        <taxon>Panicinae</taxon>
        <taxon>Panicum</taxon>
        <taxon>Panicum sect. Hiantes</taxon>
    </lineage>
</organism>
<dbReference type="PANTHER" id="PTHR43490">
    <property type="entry name" value="(+)-NEOMENTHOL DEHYDROGENASE"/>
    <property type="match status" value="1"/>
</dbReference>
<comment type="similarity">
    <text evidence="1 4">Belongs to the short-chain dehydrogenases/reductases (SDR) family.</text>
</comment>
<evidence type="ECO:0000313" key="7">
    <source>
        <dbReference type="Proteomes" id="UP000823388"/>
    </source>
</evidence>